<dbReference type="InterPro" id="IPR029063">
    <property type="entry name" value="SAM-dependent_MTases_sf"/>
</dbReference>
<comment type="similarity">
    <text evidence="4">Belongs to the class I-like SAM-binding methyltransferase superfamily. RNA M5U methyltransferase family.</text>
</comment>
<dbReference type="InterPro" id="IPR010280">
    <property type="entry name" value="U5_MeTrfase_fam"/>
</dbReference>
<dbReference type="SUPFAM" id="SSF53335">
    <property type="entry name" value="S-adenosyl-L-methionine-dependent methyltransferases"/>
    <property type="match status" value="1"/>
</dbReference>
<dbReference type="InterPro" id="IPR030391">
    <property type="entry name" value="MeTrfase_TrmA_CS"/>
</dbReference>
<dbReference type="Gene3D" id="2.40.50.1070">
    <property type="match status" value="1"/>
</dbReference>
<dbReference type="GO" id="GO:0032259">
    <property type="term" value="P:methylation"/>
    <property type="evidence" value="ECO:0007669"/>
    <property type="project" value="UniProtKB-KW"/>
</dbReference>
<evidence type="ECO:0000256" key="1">
    <source>
        <dbReference type="ARBA" id="ARBA00022603"/>
    </source>
</evidence>
<feature type="binding site" evidence="4">
    <location>
        <position position="331"/>
    </location>
    <ligand>
        <name>S-adenosyl-L-methionine</name>
        <dbReference type="ChEBI" id="CHEBI:59789"/>
    </ligand>
</feature>
<dbReference type="EC" id="2.1.1.190" evidence="7"/>
<sequence>MASTQSPPIAAGEEYEVEALRQNDDGDGVAHIRGMTVFIPFLLPGERARVRIEQVEKRFARARLLDRLNDVPDRVQPRCPVFTRCGGCQVQHVAYAAQSAWKEARIRRMAERLGLDTGLVRPIETARTPYRYRNQVQMPVRWNAATQRVEMGFFELGSHDMAVTETCLLIPEAMDDVLRRARWFLTSLGSTAQFVHHVIVRQSSATGDMAVVFALATDDPSVKRSVGRFHAPQVAQVAVTVQPRAHGPVWGPTVHVMKGEDHLEENLCGLRVRWSPRSFLQVQADMAERMYQHVVRAAEIRETDVVIDAYCGIGAMTLLLASHAARAVGVEEVEDAIQDARANAKLNQVRNAEFVVDRVERWLPRFVEAGNRADVLVFDPPRKGVDRAAIEAAAEVNVERLVYVSCNPATLERDLRLLAARGFYVTDMQPFDMFPQTSHVECVVTMRRGL</sequence>
<feature type="domain" description="TRAM" evidence="6">
    <location>
        <begin position="8"/>
        <end position="66"/>
    </location>
</feature>
<dbReference type="Pfam" id="PF05958">
    <property type="entry name" value="tRNA_U5-meth_tr"/>
    <property type="match status" value="1"/>
</dbReference>
<feature type="binding site" evidence="4">
    <location>
        <position position="310"/>
    </location>
    <ligand>
        <name>S-adenosyl-L-methionine</name>
        <dbReference type="ChEBI" id="CHEBI:59789"/>
    </ligand>
</feature>
<evidence type="ECO:0000256" key="3">
    <source>
        <dbReference type="ARBA" id="ARBA00022691"/>
    </source>
</evidence>
<comment type="caution">
    <text evidence="7">The sequence shown here is derived from an EMBL/GenBank/DDBJ whole genome shotgun (WGS) entry which is preliminary data.</text>
</comment>
<feature type="active site" description="Nucleophile" evidence="4">
    <location>
        <position position="406"/>
    </location>
</feature>
<dbReference type="SUPFAM" id="SSF50249">
    <property type="entry name" value="Nucleic acid-binding proteins"/>
    <property type="match status" value="1"/>
</dbReference>
<dbReference type="Gene3D" id="2.40.50.140">
    <property type="entry name" value="Nucleic acid-binding proteins"/>
    <property type="match status" value="1"/>
</dbReference>
<evidence type="ECO:0000313" key="7">
    <source>
        <dbReference type="EMBL" id="MBF8376762.1"/>
    </source>
</evidence>
<name>A0ABS0F0F2_9BACL</name>
<dbReference type="Proteomes" id="UP000642910">
    <property type="component" value="Unassembled WGS sequence"/>
</dbReference>
<evidence type="ECO:0000313" key="8">
    <source>
        <dbReference type="Proteomes" id="UP000642910"/>
    </source>
</evidence>
<evidence type="ECO:0000256" key="5">
    <source>
        <dbReference type="PROSITE-ProRule" id="PRU10015"/>
    </source>
</evidence>
<dbReference type="GO" id="GO:0008168">
    <property type="term" value="F:methyltransferase activity"/>
    <property type="evidence" value="ECO:0007669"/>
    <property type="project" value="UniProtKB-KW"/>
</dbReference>
<evidence type="ECO:0000256" key="4">
    <source>
        <dbReference type="PROSITE-ProRule" id="PRU01024"/>
    </source>
</evidence>
<feature type="active site" evidence="5">
    <location>
        <position position="406"/>
    </location>
</feature>
<gene>
    <name evidence="7" type="primary">rlmD</name>
    <name evidence="7" type="ORF">IW967_02575</name>
</gene>
<dbReference type="RefSeq" id="WP_195867020.1">
    <property type="nucleotide sequence ID" value="NZ_JADPKZ010000025.1"/>
</dbReference>
<dbReference type="InterPro" id="IPR030390">
    <property type="entry name" value="MeTrfase_TrmA_AS"/>
</dbReference>
<dbReference type="NCBIfam" id="TIGR00479">
    <property type="entry name" value="rumA"/>
    <property type="match status" value="1"/>
</dbReference>
<keyword evidence="3 4" id="KW-0949">S-adenosyl-L-methionine</keyword>
<evidence type="ECO:0000256" key="2">
    <source>
        <dbReference type="ARBA" id="ARBA00022679"/>
    </source>
</evidence>
<dbReference type="PROSITE" id="PS51687">
    <property type="entry name" value="SAM_MT_RNA_M5U"/>
    <property type="match status" value="1"/>
</dbReference>
<accession>A0ABS0F0F2</accession>
<feature type="binding site" evidence="4">
    <location>
        <position position="281"/>
    </location>
    <ligand>
        <name>S-adenosyl-L-methionine</name>
        <dbReference type="ChEBI" id="CHEBI:59789"/>
    </ligand>
</feature>
<organism evidence="7 8">
    <name type="scientific">Alicyclobacillus mali</name>
    <name type="common">ex Roth et al. 2021</name>
    <dbReference type="NCBI Taxonomy" id="1123961"/>
    <lineage>
        <taxon>Bacteria</taxon>
        <taxon>Bacillati</taxon>
        <taxon>Bacillota</taxon>
        <taxon>Bacilli</taxon>
        <taxon>Bacillales</taxon>
        <taxon>Alicyclobacillaceae</taxon>
        <taxon>Alicyclobacillus</taxon>
    </lineage>
</organism>
<dbReference type="PANTHER" id="PTHR11061">
    <property type="entry name" value="RNA M5U METHYLTRANSFERASE"/>
    <property type="match status" value="1"/>
</dbReference>
<proteinExistence type="inferred from homology"/>
<dbReference type="EMBL" id="JADPKZ010000025">
    <property type="protein sequence ID" value="MBF8376762.1"/>
    <property type="molecule type" value="Genomic_DNA"/>
</dbReference>
<keyword evidence="1 4" id="KW-0489">Methyltransferase</keyword>
<protein>
    <submittedName>
        <fullName evidence="7">23S rRNA (Uracil(1939)-C(5))-methyltransferase RlmD</fullName>
        <ecNumber evidence="7">2.1.1.190</ecNumber>
    </submittedName>
</protein>
<dbReference type="PROSITE" id="PS50926">
    <property type="entry name" value="TRAM"/>
    <property type="match status" value="1"/>
</dbReference>
<dbReference type="PANTHER" id="PTHR11061:SF30">
    <property type="entry name" value="TRNA (URACIL(54)-C(5))-METHYLTRANSFERASE"/>
    <property type="match status" value="1"/>
</dbReference>
<dbReference type="CDD" id="cd02440">
    <property type="entry name" value="AdoMet_MTases"/>
    <property type="match status" value="1"/>
</dbReference>
<dbReference type="PROSITE" id="PS01230">
    <property type="entry name" value="TRMA_1"/>
    <property type="match status" value="1"/>
</dbReference>
<feature type="binding site" evidence="4">
    <location>
        <position position="379"/>
    </location>
    <ligand>
        <name>S-adenosyl-L-methionine</name>
        <dbReference type="ChEBI" id="CHEBI:59789"/>
    </ligand>
</feature>
<dbReference type="InterPro" id="IPR002792">
    <property type="entry name" value="TRAM_dom"/>
</dbReference>
<dbReference type="Gene3D" id="3.40.50.150">
    <property type="entry name" value="Vaccinia Virus protein VP39"/>
    <property type="match status" value="1"/>
</dbReference>
<keyword evidence="8" id="KW-1185">Reference proteome</keyword>
<reference evidence="7 8" key="1">
    <citation type="submission" date="2020-11" db="EMBL/GenBank/DDBJ databases">
        <title>Genomic insight of Alicyclobacillus mali FL 18 reveals a new arsenic-resistant strain, with potential in environmental biotechnology.</title>
        <authorList>
            <person name="Fiorentino G."/>
            <person name="Gallo G."/>
            <person name="Aulitto M."/>
        </authorList>
    </citation>
    <scope>NUCLEOTIDE SEQUENCE [LARGE SCALE GENOMIC DNA]</scope>
    <source>
        <strain evidence="7 8">FL 18</strain>
    </source>
</reference>
<dbReference type="InterPro" id="IPR012340">
    <property type="entry name" value="NA-bd_OB-fold"/>
</dbReference>
<keyword evidence="2 4" id="KW-0808">Transferase</keyword>
<dbReference type="Pfam" id="PF01938">
    <property type="entry name" value="TRAM"/>
    <property type="match status" value="1"/>
</dbReference>
<dbReference type="PROSITE" id="PS01231">
    <property type="entry name" value="TRMA_2"/>
    <property type="match status" value="1"/>
</dbReference>
<evidence type="ECO:0000259" key="6">
    <source>
        <dbReference type="PROSITE" id="PS50926"/>
    </source>
</evidence>